<comment type="caution">
    <text evidence="3">The sequence shown here is derived from an EMBL/GenBank/DDBJ whole genome shotgun (WGS) entry which is preliminary data.</text>
</comment>
<evidence type="ECO:0000256" key="2">
    <source>
        <dbReference type="SAM" id="MobiDB-lite"/>
    </source>
</evidence>
<evidence type="ECO:0000313" key="3">
    <source>
        <dbReference type="EMBL" id="ETO04001.1"/>
    </source>
</evidence>
<reference evidence="3 4" key="1">
    <citation type="journal article" date="2013" name="Curr. Biol.">
        <title>The Genome of the Foraminiferan Reticulomyxa filosa.</title>
        <authorList>
            <person name="Glockner G."/>
            <person name="Hulsmann N."/>
            <person name="Schleicher M."/>
            <person name="Noegel A.A."/>
            <person name="Eichinger L."/>
            <person name="Gallinger C."/>
            <person name="Pawlowski J."/>
            <person name="Sierra R."/>
            <person name="Euteneuer U."/>
            <person name="Pillet L."/>
            <person name="Moustafa A."/>
            <person name="Platzer M."/>
            <person name="Groth M."/>
            <person name="Szafranski K."/>
            <person name="Schliwa M."/>
        </authorList>
    </citation>
    <scope>NUCLEOTIDE SEQUENCE [LARGE SCALE GENOMIC DNA]</scope>
</reference>
<accession>X6LRH5</accession>
<dbReference type="Proteomes" id="UP000023152">
    <property type="component" value="Unassembled WGS sequence"/>
</dbReference>
<feature type="region of interest" description="Disordered" evidence="2">
    <location>
        <begin position="227"/>
        <end position="251"/>
    </location>
</feature>
<dbReference type="AlphaFoldDB" id="X6LRH5"/>
<feature type="compositionally biased region" description="Polar residues" evidence="2">
    <location>
        <begin position="32"/>
        <end position="48"/>
    </location>
</feature>
<name>X6LRH5_RETFI</name>
<sequence>MSLTKRSGIKPLVSQSHGIDTKEVIATESELSDNVRTETTVPTTFQQSEIEKPGSNSPSPFPPQSNVTKHQNQLSYSSSEEDLDQDSQWYYPPGHESSFHKNKTSEELRMELTDVLAKKIRRQNLIESIHQLTHGNDASLQSSEDKEKALNKSKTSSVSVKKQVSTRKFIHELEKITSNEELDPTKKNEPIKIHNPNLSIMGAPDTNALDDFLIERVFEEATAVPDASNNKLSTTGGRLNMSTSNDQQMSPLSGPIVIERKEEDDGQLLDDEIEDLEERKEKIIKLRKGHYKVERRLSSEVCKFVIRILIFFFFWDDLKKKKKKEYWKSRYKTDKMNRLRIRHRGKSNPELLPKTQRWYRKCEYEYRPNTNNLFMLSNALHLYVSKTDDDHKVGNETDILKADDTLTEAERQKGDRSNFKLKVVPSHHQEEEFLFRYLFDDDDYADSEPSLSLS</sequence>
<keyword evidence="1" id="KW-0175">Coiled coil</keyword>
<feature type="coiled-coil region" evidence="1">
    <location>
        <begin position="259"/>
        <end position="286"/>
    </location>
</feature>
<keyword evidence="4" id="KW-1185">Reference proteome</keyword>
<evidence type="ECO:0000256" key="1">
    <source>
        <dbReference type="SAM" id="Coils"/>
    </source>
</evidence>
<gene>
    <name evidence="3" type="ORF">RFI_33399</name>
</gene>
<feature type="region of interest" description="Disordered" evidence="2">
    <location>
        <begin position="136"/>
        <end position="155"/>
    </location>
</feature>
<evidence type="ECO:0000313" key="4">
    <source>
        <dbReference type="Proteomes" id="UP000023152"/>
    </source>
</evidence>
<feature type="non-terminal residue" evidence="3">
    <location>
        <position position="454"/>
    </location>
</feature>
<protein>
    <submittedName>
        <fullName evidence="3">Uncharacterized protein</fullName>
    </submittedName>
</protein>
<dbReference type="EMBL" id="ASPP01030897">
    <property type="protein sequence ID" value="ETO04001.1"/>
    <property type="molecule type" value="Genomic_DNA"/>
</dbReference>
<organism evidence="3 4">
    <name type="scientific">Reticulomyxa filosa</name>
    <dbReference type="NCBI Taxonomy" id="46433"/>
    <lineage>
        <taxon>Eukaryota</taxon>
        <taxon>Sar</taxon>
        <taxon>Rhizaria</taxon>
        <taxon>Retaria</taxon>
        <taxon>Foraminifera</taxon>
        <taxon>Monothalamids</taxon>
        <taxon>Reticulomyxidae</taxon>
        <taxon>Reticulomyxa</taxon>
    </lineage>
</organism>
<feature type="region of interest" description="Disordered" evidence="2">
    <location>
        <begin position="1"/>
        <end position="103"/>
    </location>
</feature>
<proteinExistence type="predicted"/>